<gene>
    <name evidence="3" type="ORF">GGP61_000779</name>
</gene>
<keyword evidence="2" id="KW-1133">Transmembrane helix</keyword>
<evidence type="ECO:0000256" key="2">
    <source>
        <dbReference type="SAM" id="Phobius"/>
    </source>
</evidence>
<feature type="transmembrane region" description="Helical" evidence="2">
    <location>
        <begin position="26"/>
        <end position="45"/>
    </location>
</feature>
<name>A0A9X2TIC0_9BACT</name>
<proteinExistence type="predicted"/>
<keyword evidence="2" id="KW-0812">Transmembrane</keyword>
<dbReference type="AlphaFoldDB" id="A0A9X2TIC0"/>
<keyword evidence="2" id="KW-0472">Membrane</keyword>
<feature type="transmembrane region" description="Helical" evidence="2">
    <location>
        <begin position="57"/>
        <end position="79"/>
    </location>
</feature>
<organism evidence="3 4">
    <name type="scientific">Salinibacter ruber</name>
    <dbReference type="NCBI Taxonomy" id="146919"/>
    <lineage>
        <taxon>Bacteria</taxon>
        <taxon>Pseudomonadati</taxon>
        <taxon>Rhodothermota</taxon>
        <taxon>Rhodothermia</taxon>
        <taxon>Rhodothermales</taxon>
        <taxon>Salinibacteraceae</taxon>
        <taxon>Salinibacter</taxon>
    </lineage>
</organism>
<feature type="transmembrane region" description="Helical" evidence="2">
    <location>
        <begin position="111"/>
        <end position="130"/>
    </location>
</feature>
<evidence type="ECO:0000313" key="4">
    <source>
        <dbReference type="Proteomes" id="UP001155057"/>
    </source>
</evidence>
<evidence type="ECO:0000313" key="3">
    <source>
        <dbReference type="EMBL" id="MCS3709184.1"/>
    </source>
</evidence>
<accession>A0A9X2TIC0</accession>
<sequence>MVLTISSLLRPDDEALSSDEEDRIQLYRLMSLLGAFLITSLSILYRLSGLKSVSPMWAYLGLSGLFGGLFLLSYVSRWIRRHYVPLMWGIMYLQMIWIVAVATANEFRSEYGLALLLVYASIGVVIELGAQSFRPVLWFLGFGGLVTAGGLFLTPAPKLQPPRRASNHGRRGTHGQCFPPRPNDDSTAARFARPPR</sequence>
<dbReference type="RefSeq" id="WP_259123437.1">
    <property type="nucleotide sequence ID" value="NZ_JANUAE010000002.1"/>
</dbReference>
<feature type="transmembrane region" description="Helical" evidence="2">
    <location>
        <begin position="136"/>
        <end position="154"/>
    </location>
</feature>
<feature type="transmembrane region" description="Helical" evidence="2">
    <location>
        <begin position="85"/>
        <end position="104"/>
    </location>
</feature>
<evidence type="ECO:0000256" key="1">
    <source>
        <dbReference type="SAM" id="MobiDB-lite"/>
    </source>
</evidence>
<reference evidence="3" key="1">
    <citation type="submission" date="2022-08" db="EMBL/GenBank/DDBJ databases">
        <title>Genomic Encyclopedia of Type Strains, Phase V (KMG-V): Genome sequencing to study the core and pangenomes of soil and plant-associated prokaryotes.</title>
        <authorList>
            <person name="Whitman W."/>
        </authorList>
    </citation>
    <scope>NUCLEOTIDE SEQUENCE</scope>
    <source>
        <strain evidence="3">SP3049</strain>
    </source>
</reference>
<dbReference type="EMBL" id="JANUAE010000002">
    <property type="protein sequence ID" value="MCS3709184.1"/>
    <property type="molecule type" value="Genomic_DNA"/>
</dbReference>
<protein>
    <submittedName>
        <fullName evidence="3">Uncharacterized protein</fullName>
    </submittedName>
</protein>
<comment type="caution">
    <text evidence="3">The sequence shown here is derived from an EMBL/GenBank/DDBJ whole genome shotgun (WGS) entry which is preliminary data.</text>
</comment>
<dbReference type="Proteomes" id="UP001155057">
    <property type="component" value="Unassembled WGS sequence"/>
</dbReference>
<feature type="region of interest" description="Disordered" evidence="1">
    <location>
        <begin position="160"/>
        <end position="196"/>
    </location>
</feature>